<dbReference type="CDD" id="cd04278">
    <property type="entry name" value="ZnMc_MMP"/>
    <property type="match status" value="1"/>
</dbReference>
<dbReference type="InterPro" id="IPR001818">
    <property type="entry name" value="Pept_M10_metallopeptidase"/>
</dbReference>
<dbReference type="PROSITE" id="PS51642">
    <property type="entry name" value="HEMOPEXIN_2"/>
    <property type="match status" value="4"/>
</dbReference>
<dbReference type="OrthoDB" id="406838at2759"/>
<keyword evidence="3 10" id="KW-0479">Metal-binding</keyword>
<name>A0A9Q0YHS7_HOLLE</name>
<dbReference type="SMART" id="SM00120">
    <property type="entry name" value="HX"/>
    <property type="match status" value="4"/>
</dbReference>
<feature type="transmembrane region" description="Helical" evidence="14">
    <location>
        <begin position="508"/>
        <end position="529"/>
    </location>
</feature>
<gene>
    <name evidence="17" type="ORF">HOLleu_37254</name>
</gene>
<dbReference type="Pfam" id="PF01471">
    <property type="entry name" value="PG_binding_1"/>
    <property type="match status" value="1"/>
</dbReference>
<feature type="binding site" evidence="11">
    <location>
        <position position="184"/>
    </location>
    <ligand>
        <name>Zn(2+)</name>
        <dbReference type="ChEBI" id="CHEBI:29105"/>
        <label>1</label>
    </ligand>
</feature>
<evidence type="ECO:0000256" key="1">
    <source>
        <dbReference type="ARBA" id="ARBA00010370"/>
    </source>
</evidence>
<proteinExistence type="inferred from homology"/>
<dbReference type="InterPro" id="IPR036375">
    <property type="entry name" value="Hemopexin-like_dom_sf"/>
</dbReference>
<keyword evidence="14" id="KW-1133">Transmembrane helix</keyword>
<protein>
    <submittedName>
        <fullName evidence="17">Matrix metalloproteinase-16</fullName>
    </submittedName>
</protein>
<feature type="binding site" evidence="11">
    <location>
        <position position="356"/>
    </location>
    <ligand>
        <name>Ca(2+)</name>
        <dbReference type="ChEBI" id="CHEBI:29108"/>
        <label>4</label>
    </ligand>
</feature>
<dbReference type="GO" id="GO:0004222">
    <property type="term" value="F:metalloendopeptidase activity"/>
    <property type="evidence" value="ECO:0007669"/>
    <property type="project" value="InterPro"/>
</dbReference>
<dbReference type="SUPFAM" id="SSF47090">
    <property type="entry name" value="PGBD-like"/>
    <property type="match status" value="1"/>
</dbReference>
<feature type="binding site" evidence="10">
    <location>
        <position position="235"/>
    </location>
    <ligand>
        <name>Zn(2+)</name>
        <dbReference type="ChEBI" id="CHEBI:29105"/>
        <label>2</label>
        <note>catalytic</note>
    </ligand>
</feature>
<keyword evidence="15" id="KW-0732">Signal</keyword>
<comment type="cofactor">
    <cofactor evidence="11">
        <name>Zn(2+)</name>
        <dbReference type="ChEBI" id="CHEBI:29105"/>
    </cofactor>
    <text evidence="11">Binds 2 Zn(2+) ions per subunit.</text>
</comment>
<dbReference type="FunFam" id="2.110.10.10:FF:000007">
    <property type="entry name" value="stromelysin-3 isoform X2"/>
    <property type="match status" value="1"/>
</dbReference>
<feature type="repeat" description="Hemopexin" evidence="13">
    <location>
        <begin position="306"/>
        <end position="351"/>
    </location>
</feature>
<dbReference type="FunFam" id="3.40.390.10:FF:000022">
    <property type="entry name" value="Matrix metalloproteinase 1, isoform C"/>
    <property type="match status" value="1"/>
</dbReference>
<dbReference type="PANTHER" id="PTHR10201:SF294">
    <property type="entry name" value="MATRIX METALLOPROTEINASE 16"/>
    <property type="match status" value="1"/>
</dbReference>
<dbReference type="PIRSF" id="PIRSF001191">
    <property type="entry name" value="Peptidase_M10A_matrix"/>
    <property type="match status" value="1"/>
</dbReference>
<feature type="binding site" description="in inhibited form" evidence="11">
    <location>
        <position position="85"/>
    </location>
    <ligand>
        <name>Zn(2+)</name>
        <dbReference type="ChEBI" id="CHEBI:29105"/>
        <label>2</label>
        <note>catalytic</note>
    </ligand>
</feature>
<evidence type="ECO:0000256" key="6">
    <source>
        <dbReference type="ARBA" id="ARBA00022833"/>
    </source>
</evidence>
<evidence type="ECO:0000256" key="10">
    <source>
        <dbReference type="PIRSR" id="PIRSR001191-2"/>
    </source>
</evidence>
<feature type="domain" description="Peptidase metallopeptidase" evidence="16">
    <location>
        <begin position="104"/>
        <end position="270"/>
    </location>
</feature>
<feature type="binding site" evidence="10">
    <location>
        <position position="229"/>
    </location>
    <ligand>
        <name>Zn(2+)</name>
        <dbReference type="ChEBI" id="CHEBI:29105"/>
        <label>2</label>
        <note>catalytic</note>
    </ligand>
</feature>
<keyword evidence="18" id="KW-1185">Reference proteome</keyword>
<keyword evidence="8" id="KW-0865">Zymogen</keyword>
<dbReference type="PANTHER" id="PTHR10201">
    <property type="entry name" value="MATRIX METALLOPROTEINASE"/>
    <property type="match status" value="1"/>
</dbReference>
<evidence type="ECO:0000256" key="7">
    <source>
        <dbReference type="ARBA" id="ARBA00023049"/>
    </source>
</evidence>
<feature type="repeat" description="Hemopexin" evidence="13">
    <location>
        <begin position="446"/>
        <end position="493"/>
    </location>
</feature>
<comment type="cofactor">
    <cofactor evidence="11">
        <name>Ca(2+)</name>
        <dbReference type="ChEBI" id="CHEBI:29108"/>
    </cofactor>
    <text evidence="11">Can bind about 5 Ca(2+) ions per subunit.</text>
</comment>
<keyword evidence="14" id="KW-0472">Membrane</keyword>
<keyword evidence="2" id="KW-0645">Protease</keyword>
<dbReference type="GO" id="GO:0030198">
    <property type="term" value="P:extracellular matrix organization"/>
    <property type="evidence" value="ECO:0007669"/>
    <property type="project" value="TreeGrafter"/>
</dbReference>
<evidence type="ECO:0000256" key="11">
    <source>
        <dbReference type="PIRSR" id="PIRSR621190-2"/>
    </source>
</evidence>
<accession>A0A9Q0YHS7</accession>
<dbReference type="SUPFAM" id="SSF55486">
    <property type="entry name" value="Metalloproteases ('zincins'), catalytic domain"/>
    <property type="match status" value="1"/>
</dbReference>
<dbReference type="InterPro" id="IPR018487">
    <property type="entry name" value="Hemopexin-like_repeat"/>
</dbReference>
<evidence type="ECO:0000256" key="15">
    <source>
        <dbReference type="SAM" id="SignalP"/>
    </source>
</evidence>
<feature type="binding site" evidence="11">
    <location>
        <position position="193"/>
    </location>
    <ligand>
        <name>Ca(2+)</name>
        <dbReference type="ChEBI" id="CHEBI:29108"/>
        <label>2</label>
    </ligand>
</feature>
<evidence type="ECO:0000256" key="3">
    <source>
        <dbReference type="ARBA" id="ARBA00022723"/>
    </source>
</evidence>
<feature type="binding site" evidence="11">
    <location>
        <position position="177"/>
    </location>
    <ligand>
        <name>Ca(2+)</name>
        <dbReference type="ChEBI" id="CHEBI:29108"/>
        <label>3</label>
    </ligand>
</feature>
<feature type="binding site" evidence="11">
    <location>
        <position position="123"/>
    </location>
    <ligand>
        <name>Ca(2+)</name>
        <dbReference type="ChEBI" id="CHEBI:29108"/>
        <label>1</label>
    </ligand>
</feature>
<evidence type="ECO:0000256" key="13">
    <source>
        <dbReference type="PROSITE-ProRule" id="PRU01011"/>
    </source>
</evidence>
<dbReference type="GO" id="GO:0006508">
    <property type="term" value="P:proteolysis"/>
    <property type="evidence" value="ECO:0007669"/>
    <property type="project" value="UniProtKB-KW"/>
</dbReference>
<evidence type="ECO:0000313" key="18">
    <source>
        <dbReference type="Proteomes" id="UP001152320"/>
    </source>
</evidence>
<dbReference type="CDD" id="cd00094">
    <property type="entry name" value="HX"/>
    <property type="match status" value="1"/>
</dbReference>
<evidence type="ECO:0000256" key="2">
    <source>
        <dbReference type="ARBA" id="ARBA00022670"/>
    </source>
</evidence>
<dbReference type="GO" id="GO:0008270">
    <property type="term" value="F:zinc ion binding"/>
    <property type="evidence" value="ECO:0007669"/>
    <property type="project" value="InterPro"/>
</dbReference>
<feature type="binding site" evidence="11">
    <location>
        <position position="176"/>
    </location>
    <ligand>
        <name>Ca(2+)</name>
        <dbReference type="ChEBI" id="CHEBI:29108"/>
        <label>3</label>
    </ligand>
</feature>
<sequence length="531" mass="57974">MDKLFALMVGVISTVFAAPPIDNPYMATQYLMSYNYVKQSDMDNGEVMTEEVLKEGIERFQRFANISVTGELDDETMAKMNQPRCGVPDMMFNVDETRARRFSAGAPWPSTSLTYRIDNVTPDFGTPADIEQILTDSFKFWSDVSSLSFTRVSAGQNADILISFAPYSHGDGNAFDGPGGTLAHAYFPGGGLGGDAHFDESETFSAAGGVSHPISGINLLQVAVHEFGHSLGLGHSEVDAAVMAPFYTGYDPNFALHADDIAGIQYLYGGKLLFSLPGLLPFSGASSGNPEATNPPVTMPPNVPCSGQFDTITRTADGSTYAFRGNLVFKLGSSGIEPNFPAEISSTFPGLPNDIDASVFWDNVGKTYFFKGSQYYRFTDTTLDSGYPRSISVWNGVPNDLDAAFVWSGNGRTYFIKGNQYYRYNTYSGRVDSGYPRPLSVWRNLPSKIDAAMQWSNSRTYFFAGEEYYRFNDRSFRVDSSYPRSTVQYWVGCDSGAIEAATEDPNTGAGSVIIPSVSVVILGVLVNIFQI</sequence>
<comment type="similarity">
    <text evidence="1">Belongs to the peptidase M10A family.</text>
</comment>
<dbReference type="GO" id="GO:0030574">
    <property type="term" value="P:collagen catabolic process"/>
    <property type="evidence" value="ECO:0007669"/>
    <property type="project" value="TreeGrafter"/>
</dbReference>
<evidence type="ECO:0000256" key="8">
    <source>
        <dbReference type="ARBA" id="ARBA00023145"/>
    </source>
</evidence>
<keyword evidence="11" id="KW-0106">Calcium</keyword>
<dbReference type="InterPro" id="IPR000585">
    <property type="entry name" value="Hemopexin-like_dom"/>
</dbReference>
<evidence type="ECO:0000256" key="12">
    <source>
        <dbReference type="PIRSR" id="PIRSR621190-4"/>
    </source>
</evidence>
<feature type="active site" evidence="9">
    <location>
        <position position="226"/>
    </location>
</feature>
<reference evidence="17" key="1">
    <citation type="submission" date="2021-10" db="EMBL/GenBank/DDBJ databases">
        <title>Tropical sea cucumber genome reveals ecological adaptation and Cuvierian tubules defense mechanism.</title>
        <authorList>
            <person name="Chen T."/>
        </authorList>
    </citation>
    <scope>NUCLEOTIDE SEQUENCE</scope>
    <source>
        <strain evidence="17">Nanhai2018</strain>
        <tissue evidence="17">Muscle</tissue>
    </source>
</reference>
<feature type="binding site" evidence="11">
    <location>
        <position position="171"/>
    </location>
    <ligand>
        <name>Zn(2+)</name>
        <dbReference type="ChEBI" id="CHEBI:29105"/>
        <label>1</label>
    </ligand>
</feature>
<dbReference type="InterPro" id="IPR021190">
    <property type="entry name" value="Pept_M10A"/>
</dbReference>
<dbReference type="Gene3D" id="2.110.10.10">
    <property type="entry name" value="Hemopexin-like domain"/>
    <property type="match status" value="1"/>
</dbReference>
<dbReference type="Pfam" id="PF00045">
    <property type="entry name" value="Hemopexin"/>
    <property type="match status" value="4"/>
</dbReference>
<evidence type="ECO:0000313" key="17">
    <source>
        <dbReference type="EMBL" id="KAJ8022374.1"/>
    </source>
</evidence>
<feature type="binding site" evidence="10">
    <location>
        <position position="225"/>
    </location>
    <ligand>
        <name>Zn(2+)</name>
        <dbReference type="ChEBI" id="CHEBI:29105"/>
        <label>2</label>
        <note>catalytic</note>
    </ligand>
</feature>
<dbReference type="GO" id="GO:0031012">
    <property type="term" value="C:extracellular matrix"/>
    <property type="evidence" value="ECO:0007669"/>
    <property type="project" value="InterPro"/>
</dbReference>
<feature type="binding site" evidence="11">
    <location>
        <position position="202"/>
    </location>
    <ligand>
        <name>Ca(2+)</name>
        <dbReference type="ChEBI" id="CHEBI:29108"/>
        <label>1</label>
    </ligand>
</feature>
<feature type="binding site" evidence="11">
    <location>
        <position position="450"/>
    </location>
    <ligand>
        <name>Ca(2+)</name>
        <dbReference type="ChEBI" id="CHEBI:29108"/>
        <label>4</label>
    </ligand>
</feature>
<keyword evidence="6 10" id="KW-0862">Zinc</keyword>
<dbReference type="AlphaFoldDB" id="A0A9Q0YHS7"/>
<dbReference type="InterPro" id="IPR036365">
    <property type="entry name" value="PGBD-like_sf"/>
</dbReference>
<dbReference type="InterPro" id="IPR033739">
    <property type="entry name" value="M10A_MMP"/>
</dbReference>
<dbReference type="InterPro" id="IPR002477">
    <property type="entry name" value="Peptidoglycan-bd-like"/>
</dbReference>
<dbReference type="InterPro" id="IPR006026">
    <property type="entry name" value="Peptidase_Metallo"/>
</dbReference>
<evidence type="ECO:0000256" key="9">
    <source>
        <dbReference type="PIRSR" id="PIRSR001191-1"/>
    </source>
</evidence>
<comment type="caution">
    <text evidence="17">The sequence shown here is derived from an EMBL/GenBank/DDBJ whole genome shotgun (WGS) entry which is preliminary data.</text>
</comment>
<dbReference type="SMART" id="SM00235">
    <property type="entry name" value="ZnMc"/>
    <property type="match status" value="1"/>
</dbReference>
<evidence type="ECO:0000256" key="5">
    <source>
        <dbReference type="ARBA" id="ARBA00022801"/>
    </source>
</evidence>
<feature type="binding site" evidence="11">
    <location>
        <position position="199"/>
    </location>
    <ligand>
        <name>Ca(2+)</name>
        <dbReference type="ChEBI" id="CHEBI:29108"/>
        <label>3</label>
    </ligand>
</feature>
<dbReference type="Pfam" id="PF00413">
    <property type="entry name" value="Peptidase_M10"/>
    <property type="match status" value="1"/>
</dbReference>
<feature type="binding site" evidence="11">
    <location>
        <position position="310"/>
    </location>
    <ligand>
        <name>Ca(2+)</name>
        <dbReference type="ChEBI" id="CHEBI:29108"/>
        <label>4</label>
    </ligand>
</feature>
<feature type="binding site" evidence="11">
    <location>
        <position position="159"/>
    </location>
    <ligand>
        <name>Ca(2+)</name>
        <dbReference type="ChEBI" id="CHEBI:29108"/>
        <label>2</label>
    </ligand>
</feature>
<dbReference type="PRINTS" id="PR00138">
    <property type="entry name" value="MATRIXIN"/>
</dbReference>
<evidence type="ECO:0000256" key="4">
    <source>
        <dbReference type="ARBA" id="ARBA00022737"/>
    </source>
</evidence>
<feature type="binding site" evidence="11">
    <location>
        <position position="197"/>
    </location>
    <ligand>
        <name>Zn(2+)</name>
        <dbReference type="ChEBI" id="CHEBI:29105"/>
        <label>1</label>
    </ligand>
</feature>
<evidence type="ECO:0000256" key="14">
    <source>
        <dbReference type="SAM" id="Phobius"/>
    </source>
</evidence>
<keyword evidence="4" id="KW-0677">Repeat</keyword>
<organism evidence="17 18">
    <name type="scientific">Holothuria leucospilota</name>
    <name type="common">Black long sea cucumber</name>
    <name type="synonym">Mertensiothuria leucospilota</name>
    <dbReference type="NCBI Taxonomy" id="206669"/>
    <lineage>
        <taxon>Eukaryota</taxon>
        <taxon>Metazoa</taxon>
        <taxon>Echinodermata</taxon>
        <taxon>Eleutherozoa</taxon>
        <taxon>Echinozoa</taxon>
        <taxon>Holothuroidea</taxon>
        <taxon>Aspidochirotacea</taxon>
        <taxon>Aspidochirotida</taxon>
        <taxon>Holothuriidae</taxon>
        <taxon>Holothuria</taxon>
    </lineage>
</organism>
<dbReference type="Proteomes" id="UP001152320">
    <property type="component" value="Chromosome 20"/>
</dbReference>
<feature type="binding site" evidence="11">
    <location>
        <position position="169"/>
    </location>
    <ligand>
        <name>Zn(2+)</name>
        <dbReference type="ChEBI" id="CHEBI:29105"/>
        <label>1</label>
    </ligand>
</feature>
<feature type="repeat" description="Hemopexin" evidence="13">
    <location>
        <begin position="398"/>
        <end position="445"/>
    </location>
</feature>
<feature type="signal peptide" evidence="15">
    <location>
        <begin position="1"/>
        <end position="17"/>
    </location>
</feature>
<feature type="binding site" evidence="11">
    <location>
        <position position="195"/>
    </location>
    <ligand>
        <name>Ca(2+)</name>
        <dbReference type="ChEBI" id="CHEBI:29108"/>
        <label>2</label>
    </ligand>
</feature>
<feature type="modified residue" description="Phosphotyrosine; by PKDCC" evidence="12">
    <location>
        <position position="387"/>
    </location>
</feature>
<feature type="binding site" evidence="11">
    <location>
        <position position="404"/>
    </location>
    <ligand>
        <name>Ca(2+)</name>
        <dbReference type="ChEBI" id="CHEBI:29108"/>
        <label>5</label>
    </ligand>
</feature>
<dbReference type="EMBL" id="JAIZAY010000020">
    <property type="protein sequence ID" value="KAJ8022374.1"/>
    <property type="molecule type" value="Genomic_DNA"/>
</dbReference>
<feature type="binding site" evidence="11">
    <location>
        <position position="312"/>
    </location>
    <ligand>
        <name>Ca(2+)</name>
        <dbReference type="ChEBI" id="CHEBI:29108"/>
        <label>5</label>
    </ligand>
</feature>
<feature type="chain" id="PRO_5040204217" evidence="15">
    <location>
        <begin position="18"/>
        <end position="531"/>
    </location>
</feature>
<dbReference type="GO" id="GO:0005615">
    <property type="term" value="C:extracellular space"/>
    <property type="evidence" value="ECO:0007669"/>
    <property type="project" value="TreeGrafter"/>
</dbReference>
<evidence type="ECO:0000259" key="16">
    <source>
        <dbReference type="SMART" id="SM00235"/>
    </source>
</evidence>
<feature type="binding site" evidence="11">
    <location>
        <position position="243"/>
    </location>
    <ligand>
        <name>Zn(2+)</name>
        <dbReference type="ChEBI" id="CHEBI:29105"/>
        <label>2</label>
        <note>catalytic</note>
    </ligand>
</feature>
<dbReference type="Gene3D" id="3.40.390.10">
    <property type="entry name" value="Collagenase (Catalytic Domain)"/>
    <property type="match status" value="1"/>
</dbReference>
<feature type="repeat" description="Hemopexin" evidence="13">
    <location>
        <begin position="352"/>
        <end position="397"/>
    </location>
</feature>
<keyword evidence="7" id="KW-0482">Metalloprotease</keyword>
<feature type="binding site" evidence="11">
    <location>
        <position position="202"/>
    </location>
    <ligand>
        <name>Ca(2+)</name>
        <dbReference type="ChEBI" id="CHEBI:29108"/>
        <label>3</label>
    </ligand>
</feature>
<dbReference type="InterPro" id="IPR024079">
    <property type="entry name" value="MetalloPept_cat_dom_sf"/>
</dbReference>
<dbReference type="SUPFAM" id="SSF50923">
    <property type="entry name" value="Hemopexin-like domain"/>
    <property type="match status" value="1"/>
</dbReference>
<keyword evidence="5" id="KW-0378">Hydrolase</keyword>
<keyword evidence="14" id="KW-0812">Transmembrane</keyword>